<evidence type="ECO:0000259" key="2">
    <source>
        <dbReference type="Pfam" id="PF07859"/>
    </source>
</evidence>
<accession>A0AAE1JJT7</accession>
<dbReference type="Pfam" id="PF07859">
    <property type="entry name" value="Abhydrolase_3"/>
    <property type="match status" value="1"/>
</dbReference>
<dbReference type="AlphaFoldDB" id="A0AAE1JJT7"/>
<dbReference type="PANTHER" id="PTHR23024:SF212">
    <property type="entry name" value="CARBOXYLESTERASE 9-RELATED"/>
    <property type="match status" value="1"/>
</dbReference>
<gene>
    <name evidence="3" type="ORF">QN277_022813</name>
</gene>
<sequence>MSKFDPYNHLSIILNSDGTLTRNYNAPTVNANPEPSPAGDSTVSKDITLNIENKTWLRIYRPTKLPSNDNTVARLPIIVYFHHGGWILLSAADVNIHTNCSQLAGDIPSIVVSVNYSLAPESRLPEQYCDANDAISWVKQQIIDPKGDEWIREYGDPSRCYLYGCGCGGNIVFNLGMKVSELKLEPLRIQGIIMNQPMFGGVKRTKSELQFATDELLPLPVLDLMWDLVLPKQTDRDHRYCNPLLEGPHKEAIGRLAKCLVIGFGRDIMIDRQQELVTMLVKCGVQVDARFDPVGFHNVDMVDPQRASAVLNIVKEFIV</sequence>
<comment type="similarity">
    <text evidence="1">Belongs to the 'GDXG' lipolytic enzyme family.</text>
</comment>
<dbReference type="InterPro" id="IPR013094">
    <property type="entry name" value="AB_hydrolase_3"/>
</dbReference>
<organism evidence="3 4">
    <name type="scientific">Acacia crassicarpa</name>
    <name type="common">northern wattle</name>
    <dbReference type="NCBI Taxonomy" id="499986"/>
    <lineage>
        <taxon>Eukaryota</taxon>
        <taxon>Viridiplantae</taxon>
        <taxon>Streptophyta</taxon>
        <taxon>Embryophyta</taxon>
        <taxon>Tracheophyta</taxon>
        <taxon>Spermatophyta</taxon>
        <taxon>Magnoliopsida</taxon>
        <taxon>eudicotyledons</taxon>
        <taxon>Gunneridae</taxon>
        <taxon>Pentapetalae</taxon>
        <taxon>rosids</taxon>
        <taxon>fabids</taxon>
        <taxon>Fabales</taxon>
        <taxon>Fabaceae</taxon>
        <taxon>Caesalpinioideae</taxon>
        <taxon>mimosoid clade</taxon>
        <taxon>Acacieae</taxon>
        <taxon>Acacia</taxon>
    </lineage>
</organism>
<feature type="domain" description="Alpha/beta hydrolase fold-3" evidence="2">
    <location>
        <begin position="78"/>
        <end position="298"/>
    </location>
</feature>
<evidence type="ECO:0000313" key="3">
    <source>
        <dbReference type="EMBL" id="KAK4269687.1"/>
    </source>
</evidence>
<reference evidence="3" key="1">
    <citation type="submission" date="2023-10" db="EMBL/GenBank/DDBJ databases">
        <title>Chromosome-level genome of the transformable northern wattle, Acacia crassicarpa.</title>
        <authorList>
            <person name="Massaro I."/>
            <person name="Sinha N.R."/>
            <person name="Poethig S."/>
            <person name="Leichty A.R."/>
        </authorList>
    </citation>
    <scope>NUCLEOTIDE SEQUENCE</scope>
    <source>
        <strain evidence="3">Acra3RX</strain>
        <tissue evidence="3">Leaf</tissue>
    </source>
</reference>
<name>A0AAE1JJT7_9FABA</name>
<proteinExistence type="inferred from homology"/>
<dbReference type="InterPro" id="IPR050466">
    <property type="entry name" value="Carboxylest/Gibb_receptor"/>
</dbReference>
<keyword evidence="4" id="KW-1185">Reference proteome</keyword>
<dbReference type="GO" id="GO:0016787">
    <property type="term" value="F:hydrolase activity"/>
    <property type="evidence" value="ECO:0007669"/>
    <property type="project" value="InterPro"/>
</dbReference>
<dbReference type="PANTHER" id="PTHR23024">
    <property type="entry name" value="ARYLACETAMIDE DEACETYLASE"/>
    <property type="match status" value="1"/>
</dbReference>
<dbReference type="InterPro" id="IPR029058">
    <property type="entry name" value="AB_hydrolase_fold"/>
</dbReference>
<dbReference type="Gene3D" id="3.40.50.1820">
    <property type="entry name" value="alpha/beta hydrolase"/>
    <property type="match status" value="1"/>
</dbReference>
<protein>
    <recommendedName>
        <fullName evidence="2">Alpha/beta hydrolase fold-3 domain-containing protein</fullName>
    </recommendedName>
</protein>
<evidence type="ECO:0000313" key="4">
    <source>
        <dbReference type="Proteomes" id="UP001293593"/>
    </source>
</evidence>
<dbReference type="Proteomes" id="UP001293593">
    <property type="component" value="Unassembled WGS sequence"/>
</dbReference>
<dbReference type="EMBL" id="JAWXYG010000006">
    <property type="protein sequence ID" value="KAK4269687.1"/>
    <property type="molecule type" value="Genomic_DNA"/>
</dbReference>
<comment type="caution">
    <text evidence="3">The sequence shown here is derived from an EMBL/GenBank/DDBJ whole genome shotgun (WGS) entry which is preliminary data.</text>
</comment>
<evidence type="ECO:0000256" key="1">
    <source>
        <dbReference type="ARBA" id="ARBA00010515"/>
    </source>
</evidence>
<dbReference type="SUPFAM" id="SSF53474">
    <property type="entry name" value="alpha/beta-Hydrolases"/>
    <property type="match status" value="1"/>
</dbReference>